<gene>
    <name evidence="2" type="ORF">AB1Y20_007612</name>
</gene>
<dbReference type="InterPro" id="IPR003877">
    <property type="entry name" value="SPRY_dom"/>
</dbReference>
<reference evidence="2 3" key="1">
    <citation type="journal article" date="2024" name="Science">
        <title>Giant polyketide synthase enzymes in the biosynthesis of giant marine polyether toxins.</title>
        <authorList>
            <person name="Fallon T.R."/>
            <person name="Shende V.V."/>
            <person name="Wierzbicki I.H."/>
            <person name="Pendleton A.L."/>
            <person name="Watervoot N.F."/>
            <person name="Auber R.P."/>
            <person name="Gonzalez D.J."/>
            <person name="Wisecaver J.H."/>
            <person name="Moore B.S."/>
        </authorList>
    </citation>
    <scope>NUCLEOTIDE SEQUENCE [LARGE SCALE GENOMIC DNA]</scope>
    <source>
        <strain evidence="2 3">12B1</strain>
    </source>
</reference>
<organism evidence="2 3">
    <name type="scientific">Prymnesium parvum</name>
    <name type="common">Toxic golden alga</name>
    <dbReference type="NCBI Taxonomy" id="97485"/>
    <lineage>
        <taxon>Eukaryota</taxon>
        <taxon>Haptista</taxon>
        <taxon>Haptophyta</taxon>
        <taxon>Prymnesiophyceae</taxon>
        <taxon>Prymnesiales</taxon>
        <taxon>Prymnesiaceae</taxon>
        <taxon>Prymnesium</taxon>
    </lineage>
</organism>
<protein>
    <recommendedName>
        <fullName evidence="1">SPRY domain-containing protein</fullName>
    </recommendedName>
</protein>
<dbReference type="Gene3D" id="2.60.120.920">
    <property type="match status" value="1"/>
</dbReference>
<dbReference type="AlphaFoldDB" id="A0AB34IVQ7"/>
<name>A0AB34IVQ7_PRYPA</name>
<accession>A0AB34IVQ7</accession>
<dbReference type="Proteomes" id="UP001515480">
    <property type="component" value="Unassembled WGS sequence"/>
</dbReference>
<proteinExistence type="predicted"/>
<dbReference type="PANTHER" id="PTHR20951:SF2">
    <property type="entry name" value="SPRY DOMAIN-CONTAINING PROTEIN 7"/>
    <property type="match status" value="1"/>
</dbReference>
<comment type="caution">
    <text evidence="2">The sequence shown here is derived from an EMBL/GenBank/DDBJ whole genome shotgun (WGS) entry which is preliminary data.</text>
</comment>
<evidence type="ECO:0000259" key="1">
    <source>
        <dbReference type="SMART" id="SM00449"/>
    </source>
</evidence>
<evidence type="ECO:0000313" key="2">
    <source>
        <dbReference type="EMBL" id="KAL1508015.1"/>
    </source>
</evidence>
<sequence>MGCCFGKGDEELPPAFDPVIGLSEKLKSGGVHVAGNVISGSGSILGDSPVLQDKAYFEATLQQPGSFAIGVATRDAPLDEVLSQEKAPTAWTFTNKLQGTPVDVGDVIGCALDQGDYPVQVYFYIKGKVVHQISGIRGEVLPAFSVDDGAVLEANFGGREYSQGVPAGFQGIIKSIMSLL</sequence>
<dbReference type="EMBL" id="JBGBPQ010000017">
    <property type="protein sequence ID" value="KAL1508015.1"/>
    <property type="molecule type" value="Genomic_DNA"/>
</dbReference>
<dbReference type="InterPro" id="IPR043136">
    <property type="entry name" value="B30.2/SPRY_sf"/>
</dbReference>
<dbReference type="PANTHER" id="PTHR20951">
    <property type="entry name" value="C13ORF1 PROTEIN-RELATED"/>
    <property type="match status" value="1"/>
</dbReference>
<keyword evidence="3" id="KW-1185">Reference proteome</keyword>
<dbReference type="SUPFAM" id="SSF49899">
    <property type="entry name" value="Concanavalin A-like lectins/glucanases"/>
    <property type="match status" value="1"/>
</dbReference>
<evidence type="ECO:0000313" key="3">
    <source>
        <dbReference type="Proteomes" id="UP001515480"/>
    </source>
</evidence>
<dbReference type="SMART" id="SM00449">
    <property type="entry name" value="SPRY"/>
    <property type="match status" value="1"/>
</dbReference>
<dbReference type="Pfam" id="PF00622">
    <property type="entry name" value="SPRY"/>
    <property type="match status" value="1"/>
</dbReference>
<dbReference type="InterPro" id="IPR035766">
    <property type="entry name" value="SPRYD7"/>
</dbReference>
<feature type="domain" description="SPRY" evidence="1">
    <location>
        <begin position="52"/>
        <end position="160"/>
    </location>
</feature>
<dbReference type="InterPro" id="IPR013320">
    <property type="entry name" value="ConA-like_dom_sf"/>
</dbReference>